<dbReference type="SUPFAM" id="SSF53474">
    <property type="entry name" value="alpha/beta-Hydrolases"/>
    <property type="match status" value="1"/>
</dbReference>
<accession>A0A9W7GIW8</accession>
<name>A0A9W7GIW8_9STRA</name>
<dbReference type="Gene3D" id="3.40.50.1820">
    <property type="entry name" value="alpha/beta hydrolase"/>
    <property type="match status" value="1"/>
</dbReference>
<organism evidence="2 3">
    <name type="scientific">Triparma columacea</name>
    <dbReference type="NCBI Taxonomy" id="722753"/>
    <lineage>
        <taxon>Eukaryota</taxon>
        <taxon>Sar</taxon>
        <taxon>Stramenopiles</taxon>
        <taxon>Ochrophyta</taxon>
        <taxon>Bolidophyceae</taxon>
        <taxon>Parmales</taxon>
        <taxon>Triparmaceae</taxon>
        <taxon>Triparma</taxon>
    </lineage>
</organism>
<evidence type="ECO:0000313" key="2">
    <source>
        <dbReference type="EMBL" id="GMI46477.1"/>
    </source>
</evidence>
<dbReference type="AlphaFoldDB" id="A0A9W7GIW8"/>
<evidence type="ECO:0000259" key="1">
    <source>
        <dbReference type="Pfam" id="PF12697"/>
    </source>
</evidence>
<dbReference type="PANTHER" id="PTHR43798">
    <property type="entry name" value="MONOACYLGLYCEROL LIPASE"/>
    <property type="match status" value="1"/>
</dbReference>
<reference evidence="3" key="1">
    <citation type="journal article" date="2023" name="Commun. Biol.">
        <title>Genome analysis of Parmales, the sister group of diatoms, reveals the evolutionary specialization of diatoms from phago-mixotrophs to photoautotrophs.</title>
        <authorList>
            <person name="Ban H."/>
            <person name="Sato S."/>
            <person name="Yoshikawa S."/>
            <person name="Yamada K."/>
            <person name="Nakamura Y."/>
            <person name="Ichinomiya M."/>
            <person name="Sato N."/>
            <person name="Blanc-Mathieu R."/>
            <person name="Endo H."/>
            <person name="Kuwata A."/>
            <person name="Ogata H."/>
        </authorList>
    </citation>
    <scope>NUCLEOTIDE SEQUENCE [LARGE SCALE GENOMIC DNA]</scope>
</reference>
<dbReference type="Proteomes" id="UP001165065">
    <property type="component" value="Unassembled WGS sequence"/>
</dbReference>
<proteinExistence type="predicted"/>
<dbReference type="InterPro" id="IPR000073">
    <property type="entry name" value="AB_hydrolase_1"/>
</dbReference>
<dbReference type="PANTHER" id="PTHR43798:SF33">
    <property type="entry name" value="HYDROLASE, PUTATIVE (AFU_ORTHOLOGUE AFUA_2G14860)-RELATED"/>
    <property type="match status" value="1"/>
</dbReference>
<comment type="caution">
    <text evidence="2">The sequence shown here is derived from an EMBL/GenBank/DDBJ whole genome shotgun (WGS) entry which is preliminary data.</text>
</comment>
<dbReference type="InterPro" id="IPR029058">
    <property type="entry name" value="AB_hydrolase_fold"/>
</dbReference>
<dbReference type="InterPro" id="IPR050266">
    <property type="entry name" value="AB_hydrolase_sf"/>
</dbReference>
<feature type="domain" description="AB hydrolase-1" evidence="1">
    <location>
        <begin position="43"/>
        <end position="315"/>
    </location>
</feature>
<sequence length="331" mass="36072">MAALLTTAALSLSSINLHSRFFAPIVLDSKIPNPPPSPRILFIYIHGLDSSSTTWVPFLEHENGSSVPLHRSFPSYCVDLRGHGRSNLEPNTFSSESVADDVLHFINSVSGDASGEGTVVQPPKPKVVLVGHSMGGRVAMLAAAKAIKADVAPKLNFDVSALVVEDMDIKVRPPPFNVTWGEGNFDRKFNTLEDCTKALSGAGYEESRILSWVTDGRIRKVDWEGEGEAWWSDVNPQARQLSYEKILNSDCGAIAIEDLRDMDFAECTTFVIAGSGKGMQGTVCDKESLEKMRRRLRGCDFLTIEGAGHSIHKTHKGVFGEVLDGVCRGLL</sequence>
<protein>
    <recommendedName>
        <fullName evidence="1">AB hydrolase-1 domain-containing protein</fullName>
    </recommendedName>
</protein>
<keyword evidence="3" id="KW-1185">Reference proteome</keyword>
<dbReference type="EMBL" id="BRYA01000299">
    <property type="protein sequence ID" value="GMI46477.1"/>
    <property type="molecule type" value="Genomic_DNA"/>
</dbReference>
<dbReference type="Pfam" id="PF12697">
    <property type="entry name" value="Abhydrolase_6"/>
    <property type="match status" value="1"/>
</dbReference>
<dbReference type="GO" id="GO:0016020">
    <property type="term" value="C:membrane"/>
    <property type="evidence" value="ECO:0007669"/>
    <property type="project" value="TreeGrafter"/>
</dbReference>
<dbReference type="OrthoDB" id="194865at2759"/>
<evidence type="ECO:0000313" key="3">
    <source>
        <dbReference type="Proteomes" id="UP001165065"/>
    </source>
</evidence>
<gene>
    <name evidence="2" type="ORF">TrCOL_g6874</name>
</gene>